<gene>
    <name evidence="1" type="ORF">C5C04_11725</name>
</gene>
<dbReference type="InterPro" id="IPR025455">
    <property type="entry name" value="DUF4276"/>
</dbReference>
<evidence type="ECO:0000313" key="2">
    <source>
        <dbReference type="Proteomes" id="UP000237881"/>
    </source>
</evidence>
<dbReference type="Proteomes" id="UP000237881">
    <property type="component" value="Unassembled WGS sequence"/>
</dbReference>
<dbReference type="EMBL" id="PSUL01000030">
    <property type="protein sequence ID" value="PPF11749.1"/>
    <property type="molecule type" value="Genomic_DNA"/>
</dbReference>
<accession>A0ABD6W6V6</accession>
<organism evidence="1 2">
    <name type="scientific">Rathayibacter rathayi</name>
    <name type="common">Corynebacterium rathayi</name>
    <dbReference type="NCBI Taxonomy" id="33887"/>
    <lineage>
        <taxon>Bacteria</taxon>
        <taxon>Bacillati</taxon>
        <taxon>Actinomycetota</taxon>
        <taxon>Actinomycetes</taxon>
        <taxon>Micrococcales</taxon>
        <taxon>Microbacteriaceae</taxon>
        <taxon>Rathayibacter</taxon>
    </lineage>
</organism>
<dbReference type="AlphaFoldDB" id="A0ABD6W6V6"/>
<proteinExistence type="predicted"/>
<protein>
    <recommendedName>
        <fullName evidence="3">DUF4276 domain-containing protein</fullName>
    </recommendedName>
</protein>
<reference evidence="1 2" key="1">
    <citation type="submission" date="2018-02" db="EMBL/GenBank/DDBJ databases">
        <title>Bacteriophage NCPPB3778 and a type I-E CRISPR drive the evolution of the US Biological Select Agent, Rathayibacter toxicus.</title>
        <authorList>
            <person name="Davis E.W.II."/>
            <person name="Tabima J.F."/>
            <person name="Weisberg A.J."/>
            <person name="Lopes L.D."/>
            <person name="Wiseman M.S."/>
            <person name="Wiseman M.S."/>
            <person name="Pupko T."/>
            <person name="Belcher M.S."/>
            <person name="Sechler A.J."/>
            <person name="Tancos M.A."/>
            <person name="Schroeder B.K."/>
            <person name="Murray T.D."/>
            <person name="Luster D.G."/>
            <person name="Schneider W.L."/>
            <person name="Rogers E."/>
            <person name="Andreote F.D."/>
            <person name="Grunwald N.J."/>
            <person name="Putnam M.L."/>
            <person name="Chang J.H."/>
        </authorList>
    </citation>
    <scope>NUCLEOTIDE SEQUENCE [LARGE SCALE GENOMIC DNA]</scope>
    <source>
        <strain evidence="1 2">AY1I9</strain>
    </source>
</reference>
<sequence length="189" mass="20403">MTAGADAPHIGLVVEGAGDKGALPILLRSYLHTRAEYRDIFGKPVPAHGRDKALKATGLEGYVATAAARPGCRAVLVVLDGEGDCVAHLGPSLLARTVDVGKPVVVALADRDFESWLYASAETLELDLVFDSGKSGQGAIKDALKPRKYVKPTWQPRLTARMDFELARTRNHSLERFLCKLDQLVSLVN</sequence>
<evidence type="ECO:0008006" key="3">
    <source>
        <dbReference type="Google" id="ProtNLM"/>
    </source>
</evidence>
<comment type="caution">
    <text evidence="1">The sequence shown here is derived from an EMBL/GenBank/DDBJ whole genome shotgun (WGS) entry which is preliminary data.</text>
</comment>
<dbReference type="Pfam" id="PF14103">
    <property type="entry name" value="DUF4276"/>
    <property type="match status" value="1"/>
</dbReference>
<name>A0ABD6W6V6_RATRA</name>
<evidence type="ECO:0000313" key="1">
    <source>
        <dbReference type="EMBL" id="PPF11749.1"/>
    </source>
</evidence>